<evidence type="ECO:0000313" key="9">
    <source>
        <dbReference type="Proteomes" id="UP001447516"/>
    </source>
</evidence>
<dbReference type="SMART" id="SM01043">
    <property type="entry name" value="BTAD"/>
    <property type="match status" value="1"/>
</dbReference>
<dbReference type="EMBL" id="JBDJAW010000002">
    <property type="protein sequence ID" value="MEN3534313.1"/>
    <property type="molecule type" value="Genomic_DNA"/>
</dbReference>
<dbReference type="SUPFAM" id="SSF46894">
    <property type="entry name" value="C-terminal effector domain of the bipartite response regulators"/>
    <property type="match status" value="1"/>
</dbReference>
<dbReference type="Pfam" id="PF13191">
    <property type="entry name" value="AAA_16"/>
    <property type="match status" value="1"/>
</dbReference>
<dbReference type="InterPro" id="IPR036388">
    <property type="entry name" value="WH-like_DNA-bd_sf"/>
</dbReference>
<dbReference type="PROSITE" id="PS51755">
    <property type="entry name" value="OMPR_PHOB"/>
    <property type="match status" value="1"/>
</dbReference>
<keyword evidence="9" id="KW-1185">Reference proteome</keyword>
<evidence type="ECO:0000256" key="3">
    <source>
        <dbReference type="ARBA" id="ARBA00023125"/>
    </source>
</evidence>
<dbReference type="Proteomes" id="UP001447516">
    <property type="component" value="Unassembled WGS sequence"/>
</dbReference>
<sequence>MRTGIDGARPGAPRRGQGRDGRQGPELDFRLLGTLEVADGTGTTLDLGPRKQRAVLALLLLNAPHVVPLDQLIDRLWRDEPPSSATGTLQAYISHLRRTLEPRRSPRSPARVLRTREPGYLLDIEPDQVDAERFGRAAEAARAALAAGRPEEAERILGPALALWRGEPLADLADEPFARSTVARLSEIRLSALTVRAEARLALGRAAEVTVEVERLLELDPYREGLWALLMRALYRERRQAEALAAYQRCRALLGDELGLDPSPELRRLEQAILLQDESPAGVWAPVIAVPPGQGPGGGASPAEDGRAYGEAGDEIAGDAAGGGPLGRGLVGREPHLRRIAERLDDLRRGVGGVFLVSGESGIGKTRLAEAAASMAAEHGAAVAWSRCVEGSGAPAFWPWIQALNALDAHDAPATALDAGGAPGTDRALVTGSTPETARAPRTAGTRGTGDAPGTGRATATVKGGEPGGEPGGDLARLAHRLLDGDRTDTADPDTARFLLHDSVARALARRASAAPVLVVVEDLHWADAASLKLLTFLGADLHRVPLLVLATVRPEPAVDRQALTEALGELTRQRGTERMTVAPLTPEQIADYLREAGRTGLGPELAPALHDRTGGNPFFLGELLRLLTSTHPGDRVGVTDVLALAVPDGVRDVINQRVSRLPEDSQTLLRAAAVIGRDVGADVLETATGVGGARVMMLLEPAVATGLLLEVEGGWDYRFSHALVQEALYSGLSRRQRAQLHGRVGEAIETLRWGEAGSRLPALAHHFGLAARVGYADKAVSYAVEAAGQATARLAYDEAVLHWEQALEAFAAGPAAARCALLIGLGKALRVTGDVEGARRALDEAVTLATGVGDDAAVIEAATVFGGVTLWNWRAYGVVDRRMVSVLEDQLSRLGPEAVRTRAELLGTLGVELYYGERREEGRRHALEAVELARRTGDPLLLARTLNNFVIAAWTPEHEEERYRAAEEMLGLPGLPRATEIVARLHRMPKFLKAGLLADYDAELARCLRLTAEVRMPELETQVAYAAAGRAMLEGDWAEMDRLAALGTGSFRRTSLWGPDVLKLIYAFFADWCQGRPSPLLAELVEAAGDESNLIARPTAVLAALGTGDLDLAHRLIDRWGAARPRDWTWQFVSWQWGLVAVRLGRPDPGELLAELRPIAGELMTMGTGCLSWGTLHDVVAGLLHRIGDGAAALAHAEAAWDAHRRLGLPHLVSRSEALLREIRAGAADSGRAGGAAG</sequence>
<evidence type="ECO:0000256" key="6">
    <source>
        <dbReference type="SAM" id="MobiDB-lite"/>
    </source>
</evidence>
<dbReference type="PANTHER" id="PTHR35807">
    <property type="entry name" value="TRANSCRIPTIONAL REGULATOR REDD-RELATED"/>
    <property type="match status" value="1"/>
</dbReference>
<evidence type="ECO:0000256" key="4">
    <source>
        <dbReference type="ARBA" id="ARBA00023163"/>
    </source>
</evidence>
<organism evidence="8 9">
    <name type="scientific">Microbispora maris</name>
    <dbReference type="NCBI Taxonomy" id="3144104"/>
    <lineage>
        <taxon>Bacteria</taxon>
        <taxon>Bacillati</taxon>
        <taxon>Actinomycetota</taxon>
        <taxon>Actinomycetes</taxon>
        <taxon>Streptosporangiales</taxon>
        <taxon>Streptosporangiaceae</taxon>
        <taxon>Microbispora</taxon>
    </lineage>
</organism>
<keyword evidence="4" id="KW-0804">Transcription</keyword>
<dbReference type="SUPFAM" id="SSF52540">
    <property type="entry name" value="P-loop containing nucleoside triphosphate hydrolases"/>
    <property type="match status" value="1"/>
</dbReference>
<comment type="caution">
    <text evidence="8">The sequence shown here is derived from an EMBL/GenBank/DDBJ whole genome shotgun (WGS) entry which is preliminary data.</text>
</comment>
<dbReference type="InterPro" id="IPR041664">
    <property type="entry name" value="AAA_16"/>
</dbReference>
<evidence type="ECO:0000256" key="5">
    <source>
        <dbReference type="PROSITE-ProRule" id="PRU01091"/>
    </source>
</evidence>
<gene>
    <name evidence="8" type="ORF">AAH991_04290</name>
</gene>
<feature type="compositionally biased region" description="Low complexity" evidence="6">
    <location>
        <begin position="1"/>
        <end position="15"/>
    </location>
</feature>
<evidence type="ECO:0000256" key="1">
    <source>
        <dbReference type="ARBA" id="ARBA00005820"/>
    </source>
</evidence>
<feature type="region of interest" description="Disordered" evidence="6">
    <location>
        <begin position="1"/>
        <end position="25"/>
    </location>
</feature>
<keyword evidence="2" id="KW-0805">Transcription regulation</keyword>
<feature type="domain" description="OmpR/PhoB-type" evidence="7">
    <location>
        <begin position="19"/>
        <end position="124"/>
    </location>
</feature>
<dbReference type="InterPro" id="IPR051677">
    <property type="entry name" value="AfsR-DnrI-RedD_regulator"/>
</dbReference>
<dbReference type="InterPro" id="IPR005158">
    <property type="entry name" value="BTAD"/>
</dbReference>
<dbReference type="RefSeq" id="WP_346224403.1">
    <property type="nucleotide sequence ID" value="NZ_JBDJAW010000002.1"/>
</dbReference>
<dbReference type="Pfam" id="PF00486">
    <property type="entry name" value="Trans_reg_C"/>
    <property type="match status" value="1"/>
</dbReference>
<keyword evidence="3 5" id="KW-0238">DNA-binding</keyword>
<accession>A0ABV0AG46</accession>
<feature type="DNA-binding region" description="OmpR/PhoB-type" evidence="5">
    <location>
        <begin position="19"/>
        <end position="124"/>
    </location>
</feature>
<protein>
    <submittedName>
        <fullName evidence="8">BTAD domain-containing putative transcriptional regulator</fullName>
    </submittedName>
</protein>
<dbReference type="InterPro" id="IPR011990">
    <property type="entry name" value="TPR-like_helical_dom_sf"/>
</dbReference>
<dbReference type="Gene3D" id="1.25.40.10">
    <property type="entry name" value="Tetratricopeptide repeat domain"/>
    <property type="match status" value="2"/>
</dbReference>
<dbReference type="Gene3D" id="3.40.50.300">
    <property type="entry name" value="P-loop containing nucleotide triphosphate hydrolases"/>
    <property type="match status" value="1"/>
</dbReference>
<dbReference type="InterPro" id="IPR027417">
    <property type="entry name" value="P-loop_NTPase"/>
</dbReference>
<dbReference type="CDD" id="cd15831">
    <property type="entry name" value="BTAD"/>
    <property type="match status" value="1"/>
</dbReference>
<evidence type="ECO:0000259" key="7">
    <source>
        <dbReference type="PROSITE" id="PS51755"/>
    </source>
</evidence>
<dbReference type="Gene3D" id="1.10.10.10">
    <property type="entry name" value="Winged helix-like DNA-binding domain superfamily/Winged helix DNA-binding domain"/>
    <property type="match status" value="1"/>
</dbReference>
<comment type="similarity">
    <text evidence="1">Belongs to the AfsR/DnrI/RedD regulatory family.</text>
</comment>
<evidence type="ECO:0000256" key="2">
    <source>
        <dbReference type="ARBA" id="ARBA00023015"/>
    </source>
</evidence>
<dbReference type="SMART" id="SM00862">
    <property type="entry name" value="Trans_reg_C"/>
    <property type="match status" value="1"/>
</dbReference>
<evidence type="ECO:0000313" key="8">
    <source>
        <dbReference type="EMBL" id="MEN3534313.1"/>
    </source>
</evidence>
<dbReference type="InterPro" id="IPR001867">
    <property type="entry name" value="OmpR/PhoB-type_DNA-bd"/>
</dbReference>
<dbReference type="InterPro" id="IPR016032">
    <property type="entry name" value="Sig_transdc_resp-reg_C-effctor"/>
</dbReference>
<dbReference type="Pfam" id="PF03704">
    <property type="entry name" value="BTAD"/>
    <property type="match status" value="1"/>
</dbReference>
<proteinExistence type="inferred from homology"/>
<name>A0ABV0AG46_9ACTN</name>
<dbReference type="SUPFAM" id="SSF48452">
    <property type="entry name" value="TPR-like"/>
    <property type="match status" value="1"/>
</dbReference>
<dbReference type="PANTHER" id="PTHR35807:SF1">
    <property type="entry name" value="TRANSCRIPTIONAL REGULATOR REDD"/>
    <property type="match status" value="1"/>
</dbReference>
<feature type="region of interest" description="Disordered" evidence="6">
    <location>
        <begin position="417"/>
        <end position="476"/>
    </location>
</feature>
<reference evidence="8 9" key="1">
    <citation type="submission" date="2024-05" db="EMBL/GenBank/DDBJ databases">
        <title>Microbispora sp.ZYX-F-249.</title>
        <authorList>
            <person name="Xie H."/>
        </authorList>
    </citation>
    <scope>NUCLEOTIDE SEQUENCE [LARGE SCALE GENOMIC DNA]</scope>
    <source>
        <strain evidence="8 9">ZYX-F-249</strain>
    </source>
</reference>